<dbReference type="InterPro" id="IPR004616">
    <property type="entry name" value="Leu/Phe-tRNA_Trfase"/>
</dbReference>
<comment type="subcellular location">
    <subcellularLocation>
        <location evidence="1 15">Cytoplasm</location>
    </subcellularLocation>
</comment>
<evidence type="ECO:0000256" key="4">
    <source>
        <dbReference type="ARBA" id="ARBA00023315"/>
    </source>
</evidence>
<sequence length="230" mass="25934">MFSLDERRPGEPFPDPSLAEKDPDGLLAVGGDLTPERIVQAYRQGIFPWYGDDQPILWWSPDPRMVLFPDDLHVSRSLAKELRRGRFQVTFDLAFDQVIESCAQPRKDEPSTWLMPEMIAAYQELHRLGIAHSVETWHDGELVGGLYGNALGSVFFGESMFSRMSNASKVAFVCLVRSLSRTGYSLVDCQIFTPHLQSLGAGLIPRERFLSLLNDSVNDLRRFPLEVSCA</sequence>
<dbReference type="PANTHER" id="PTHR30098:SF2">
    <property type="entry name" value="LEUCYL_PHENYLALANYL-TRNA--PROTEIN TRANSFERASE"/>
    <property type="match status" value="1"/>
</dbReference>
<comment type="catalytic activity">
    <reaction evidence="6 15">
        <text>N-terminal L-arginyl-[protein] + L-leucyl-tRNA(Leu) = N-terminal L-leucyl-L-arginyl-[protein] + tRNA(Leu) + H(+)</text>
        <dbReference type="Rhea" id="RHEA:50416"/>
        <dbReference type="Rhea" id="RHEA-COMP:9613"/>
        <dbReference type="Rhea" id="RHEA-COMP:9622"/>
        <dbReference type="Rhea" id="RHEA-COMP:12672"/>
        <dbReference type="Rhea" id="RHEA-COMP:12673"/>
        <dbReference type="ChEBI" id="CHEBI:15378"/>
        <dbReference type="ChEBI" id="CHEBI:64719"/>
        <dbReference type="ChEBI" id="CHEBI:78442"/>
        <dbReference type="ChEBI" id="CHEBI:78494"/>
        <dbReference type="ChEBI" id="CHEBI:133044"/>
        <dbReference type="EC" id="2.3.2.6"/>
    </reaction>
</comment>
<dbReference type="FunFam" id="3.40.630.70:FF:000001">
    <property type="entry name" value="Leucyl/phenylalanyl-tRNA--protein transferase"/>
    <property type="match status" value="1"/>
</dbReference>
<feature type="region of interest" description="Disordered" evidence="16">
    <location>
        <begin position="1"/>
        <end position="22"/>
    </location>
</feature>
<evidence type="ECO:0000256" key="6">
    <source>
        <dbReference type="ARBA" id="ARBA00050652"/>
    </source>
</evidence>
<dbReference type="EMBL" id="DRLF01000067">
    <property type="protein sequence ID" value="HEC05543.1"/>
    <property type="molecule type" value="Genomic_DNA"/>
</dbReference>
<keyword evidence="4 15" id="KW-0012">Acyltransferase</keyword>
<dbReference type="FunFam" id="3.30.70.3550:FF:000001">
    <property type="entry name" value="Leucyl/phenylalanyl-tRNA--protein transferase"/>
    <property type="match status" value="1"/>
</dbReference>
<evidence type="ECO:0000256" key="10">
    <source>
        <dbReference type="ARBA" id="ARBA00066767"/>
    </source>
</evidence>
<evidence type="ECO:0000256" key="11">
    <source>
        <dbReference type="ARBA" id="ARBA00074372"/>
    </source>
</evidence>
<dbReference type="EC" id="2.3.2.6" evidence="10 15"/>
<evidence type="ECO:0000256" key="12">
    <source>
        <dbReference type="ARBA" id="ARBA00077136"/>
    </source>
</evidence>
<name>A0A831RWR3_9GAMM</name>
<evidence type="ECO:0000256" key="13">
    <source>
        <dbReference type="ARBA" id="ARBA00077165"/>
    </source>
</evidence>
<dbReference type="HAMAP" id="MF_00688">
    <property type="entry name" value="Leu_Phe_trans"/>
    <property type="match status" value="1"/>
</dbReference>
<dbReference type="GO" id="GO:0005737">
    <property type="term" value="C:cytoplasm"/>
    <property type="evidence" value="ECO:0007669"/>
    <property type="project" value="UniProtKB-SubCell"/>
</dbReference>
<dbReference type="PANTHER" id="PTHR30098">
    <property type="entry name" value="LEUCYL/PHENYLALANYL-TRNA--PROTEIN TRANSFERASE"/>
    <property type="match status" value="1"/>
</dbReference>
<accession>A0A831RWR3</accession>
<proteinExistence type="inferred from homology"/>
<comment type="caution">
    <text evidence="17">The sequence shown here is derived from an EMBL/GenBank/DDBJ whole genome shotgun (WGS) entry which is preliminary data.</text>
</comment>
<evidence type="ECO:0000256" key="5">
    <source>
        <dbReference type="ARBA" id="ARBA00050607"/>
    </source>
</evidence>
<organism evidence="17">
    <name type="scientific">Thiolapillus brandeum</name>
    <dbReference type="NCBI Taxonomy" id="1076588"/>
    <lineage>
        <taxon>Bacteria</taxon>
        <taxon>Pseudomonadati</taxon>
        <taxon>Pseudomonadota</taxon>
        <taxon>Gammaproteobacteria</taxon>
        <taxon>Chromatiales</taxon>
        <taxon>Sedimenticolaceae</taxon>
        <taxon>Thiolapillus</taxon>
    </lineage>
</organism>
<dbReference type="Gene3D" id="3.40.630.70">
    <property type="entry name" value="Leucyl/phenylalanyl-tRNA-protein transferase, C-terminal domain"/>
    <property type="match status" value="1"/>
</dbReference>
<evidence type="ECO:0000256" key="2">
    <source>
        <dbReference type="ARBA" id="ARBA00022490"/>
    </source>
</evidence>
<evidence type="ECO:0000256" key="8">
    <source>
        <dbReference type="ARBA" id="ARBA00054043"/>
    </source>
</evidence>
<dbReference type="Proteomes" id="UP000886339">
    <property type="component" value="Unassembled WGS sequence"/>
</dbReference>
<dbReference type="NCBIfam" id="TIGR00667">
    <property type="entry name" value="aat"/>
    <property type="match status" value="1"/>
</dbReference>
<dbReference type="InterPro" id="IPR042221">
    <property type="entry name" value="Leu/Phe-tRNA_Trfase_N"/>
</dbReference>
<evidence type="ECO:0000256" key="3">
    <source>
        <dbReference type="ARBA" id="ARBA00022679"/>
    </source>
</evidence>
<evidence type="ECO:0000256" key="16">
    <source>
        <dbReference type="SAM" id="MobiDB-lite"/>
    </source>
</evidence>
<evidence type="ECO:0000256" key="15">
    <source>
        <dbReference type="HAMAP-Rule" id="MF_00688"/>
    </source>
</evidence>
<comment type="similarity">
    <text evidence="9 15">Belongs to the L/F-transferase family.</text>
</comment>
<dbReference type="SUPFAM" id="SSF55729">
    <property type="entry name" value="Acyl-CoA N-acyltransferases (Nat)"/>
    <property type="match status" value="1"/>
</dbReference>
<dbReference type="InterPro" id="IPR016181">
    <property type="entry name" value="Acyl_CoA_acyltransferase"/>
</dbReference>
<gene>
    <name evidence="15" type="primary">aat</name>
    <name evidence="17" type="ORF">ENJ12_01710</name>
</gene>
<evidence type="ECO:0000256" key="1">
    <source>
        <dbReference type="ARBA" id="ARBA00004496"/>
    </source>
</evidence>
<dbReference type="InterPro" id="IPR042203">
    <property type="entry name" value="Leu/Phe-tRNA_Trfase_C"/>
</dbReference>
<evidence type="ECO:0000256" key="14">
    <source>
        <dbReference type="ARBA" id="ARBA00083640"/>
    </source>
</evidence>
<feature type="compositionally biased region" description="Basic and acidic residues" evidence="16">
    <location>
        <begin position="1"/>
        <end position="10"/>
    </location>
</feature>
<comment type="function">
    <text evidence="8 15">Functions in the N-end rule pathway of protein degradation where it conjugates Leu, Phe and, less efficiently, Met from aminoacyl-tRNAs to the N-termini of proteins containing an N-terminal arginine or lysine.</text>
</comment>
<evidence type="ECO:0000256" key="7">
    <source>
        <dbReference type="ARBA" id="ARBA00051538"/>
    </source>
</evidence>
<keyword evidence="3 15" id="KW-0808">Transferase</keyword>
<dbReference type="Gene3D" id="3.30.70.3550">
    <property type="entry name" value="Leucyl/phenylalanyl-tRNA-protein transferase, N-terminal domain"/>
    <property type="match status" value="1"/>
</dbReference>
<comment type="catalytic activity">
    <reaction evidence="5 15">
        <text>L-phenylalanyl-tRNA(Phe) + an N-terminal L-alpha-aminoacyl-[protein] = an N-terminal L-phenylalanyl-L-alpha-aminoacyl-[protein] + tRNA(Phe)</text>
        <dbReference type="Rhea" id="RHEA:43632"/>
        <dbReference type="Rhea" id="RHEA-COMP:9668"/>
        <dbReference type="Rhea" id="RHEA-COMP:9699"/>
        <dbReference type="Rhea" id="RHEA-COMP:10636"/>
        <dbReference type="Rhea" id="RHEA-COMP:10637"/>
        <dbReference type="ChEBI" id="CHEBI:78442"/>
        <dbReference type="ChEBI" id="CHEBI:78531"/>
        <dbReference type="ChEBI" id="CHEBI:78597"/>
        <dbReference type="ChEBI" id="CHEBI:83561"/>
        <dbReference type="EC" id="2.3.2.6"/>
    </reaction>
</comment>
<dbReference type="Pfam" id="PF03588">
    <property type="entry name" value="Leu_Phe_trans"/>
    <property type="match status" value="1"/>
</dbReference>
<comment type="catalytic activity">
    <reaction evidence="7 15">
        <text>N-terminal L-lysyl-[protein] + L-leucyl-tRNA(Leu) = N-terminal L-leucyl-L-lysyl-[protein] + tRNA(Leu) + H(+)</text>
        <dbReference type="Rhea" id="RHEA:12340"/>
        <dbReference type="Rhea" id="RHEA-COMP:9613"/>
        <dbReference type="Rhea" id="RHEA-COMP:9622"/>
        <dbReference type="Rhea" id="RHEA-COMP:12670"/>
        <dbReference type="Rhea" id="RHEA-COMP:12671"/>
        <dbReference type="ChEBI" id="CHEBI:15378"/>
        <dbReference type="ChEBI" id="CHEBI:65249"/>
        <dbReference type="ChEBI" id="CHEBI:78442"/>
        <dbReference type="ChEBI" id="CHEBI:78494"/>
        <dbReference type="ChEBI" id="CHEBI:133043"/>
        <dbReference type="EC" id="2.3.2.6"/>
    </reaction>
</comment>
<evidence type="ECO:0000313" key="17">
    <source>
        <dbReference type="EMBL" id="HEC05543.1"/>
    </source>
</evidence>
<dbReference type="GO" id="GO:0030163">
    <property type="term" value="P:protein catabolic process"/>
    <property type="evidence" value="ECO:0007669"/>
    <property type="project" value="UniProtKB-UniRule"/>
</dbReference>
<dbReference type="GO" id="GO:0008914">
    <property type="term" value="F:leucyl-tRNA--protein transferase activity"/>
    <property type="evidence" value="ECO:0007669"/>
    <property type="project" value="UniProtKB-UniRule"/>
</dbReference>
<keyword evidence="2 15" id="KW-0963">Cytoplasm</keyword>
<dbReference type="AlphaFoldDB" id="A0A831RWR3"/>
<reference evidence="17" key="1">
    <citation type="journal article" date="2020" name="mSystems">
        <title>Genome- and Community-Level Interaction Insights into Carbon Utilization and Element Cycling Functions of Hydrothermarchaeota in Hydrothermal Sediment.</title>
        <authorList>
            <person name="Zhou Z."/>
            <person name="Liu Y."/>
            <person name="Xu W."/>
            <person name="Pan J."/>
            <person name="Luo Z.H."/>
            <person name="Li M."/>
        </authorList>
    </citation>
    <scope>NUCLEOTIDE SEQUENCE [LARGE SCALE GENOMIC DNA]</scope>
    <source>
        <strain evidence="17">HyVt-458</strain>
    </source>
</reference>
<evidence type="ECO:0000256" key="9">
    <source>
        <dbReference type="ARBA" id="ARBA00061535"/>
    </source>
</evidence>
<protein>
    <recommendedName>
        <fullName evidence="11 15">Leucyl/phenylalanyl-tRNA--protein transferase</fullName>
        <ecNumber evidence="10 15">2.3.2.6</ecNumber>
    </recommendedName>
    <alternativeName>
        <fullName evidence="12 15">L/F-transferase</fullName>
    </alternativeName>
    <alternativeName>
        <fullName evidence="13 15">Leucyltransferase</fullName>
    </alternativeName>
    <alternativeName>
        <fullName evidence="14 15">Phenyalanyltransferase</fullName>
    </alternativeName>
</protein>